<protein>
    <submittedName>
        <fullName evidence="2">Uncharacterized protein</fullName>
    </submittedName>
</protein>
<sequence precursor="true">MPPRIRIASGIHLLFITLIAFVGMAGSELAAEEPSIPEPLLPWKDWVMWDKKHGNCPTIYSAADQPICFWPSTLNLSVNDSGGSFSATIDVFEESWVPLPGSEEVWPVKVRSGDKALVVVKQDGRPSVKLPPGQVSLSGEFRWNTMPQRITVPQSIGILSLSIQGAQVPTPTWDPGGQVWLRRTASGVAGKNSMGVKVYRRIEDGIPVWLRTQIELTVSGKSREESLGFALPFDWQLSTVESEIPVAVDDRGFVKAQVRPGKWTISLSAFRTTDPSVIEYAADTPPMVGSEWVGLKTDTEFRAATIEDLLMVDATQTTYPEPWRGTGIYVWDTSKPFRLVEKMRGMGDQAAEGLEIHRRLWLDEDGVGVTYQDHLKGKRQEIWRLDVAQAHQLGHVRIDDQPQLITENPSTGASGVEVRSRDLKMQAIGRLDRSDQFAATGWQTDADALRLTLTLPPGWRALAVLGADSVAGDWLTAWTLFDLFLLLIFALAVFRLYGVVPGVIALLAFGLAYHEPYAPRFTWLLLLIPLALLKVVEKGALKPWIVAWKNVAIAVLLLCLIPFIVLQTQSVLYPQLETTGVTYGSRGIFAWPHFDFSSTSPNGFSKSGSLSRYEPAVSEGRQMKQIGLATHANLTYDPSARIQTGPAEPKWNWNNVDCRWSGPVTSEQVVRPVLLSLTRNRILTVLRLALLILLSVILFGVRKIRWPFPRQTSGVAAGALILLMLPSSGSAQMPDEAMLGMLRQRLTETPEVYPNAAEIPSADLSIVEDRLEMQVTVHAAIDVAVPLPGRLPAWSPVSVLLDGRSDGVIVCRRDEYLWILVPKGVHEVEVKGLLPKQANWEWTFLLKPHYVTVEAEGWKVTGINPNGTPDGQVFFVKEQEVTGDKAAYDQSHFNTIVEVKRELELGLVWKVRTTVKRLSESGKAISLEVPLLQGEKVLSSSRNIEAGKIAVRLAATQSQTAWNSELPIRSEILMTASESISWVESWQLTTSAMWSVSLSGLRPVFQSNGNNLIPVWHPWPSESVQLRLSKPIPIIGETMTVHRVNHETMLGDRRRTNDLSIELESSLASDFSMTLDPTAEISQLAVDGQSIPRQRDGSTLVVPVHPGKQTVTLQWRTNEAIKTVVRKTPITLPTEASNITTTMNLPKNRWILWADGPLQGPAVRFWTVLVVAMLAALALGSLSLSPLGRWEWGLLFLGLTQVHLIPALIVVGWLFLLAWRGLQADRLGRWRFNLVQLFLPIASFAALVILLFAVAAGLLGNPEMFILGSGSSGNHLTWFEPRTAAALPVPYVVSVSVWFYRLMMLFWALWLASALLRWLNWGWQQYSQGGLWRPKVRNPPPLATPQSRIP</sequence>
<keyword evidence="1" id="KW-0472">Membrane</keyword>
<accession>A0A5C6D308</accession>
<dbReference type="RefSeq" id="WP_197231781.1">
    <property type="nucleotide sequence ID" value="NZ_SJPV01000017.1"/>
</dbReference>
<feature type="transmembrane region" description="Helical" evidence="1">
    <location>
        <begin position="1204"/>
        <end position="1222"/>
    </location>
</feature>
<gene>
    <name evidence="2" type="ORF">Poly41_61910</name>
</gene>
<comment type="caution">
    <text evidence="2">The sequence shown here is derived from an EMBL/GenBank/DDBJ whole genome shotgun (WGS) entry which is preliminary data.</text>
</comment>
<dbReference type="EMBL" id="SJPV01000017">
    <property type="protein sequence ID" value="TWU31322.1"/>
    <property type="molecule type" value="Genomic_DNA"/>
</dbReference>
<dbReference type="Proteomes" id="UP000319143">
    <property type="component" value="Unassembled WGS sequence"/>
</dbReference>
<keyword evidence="3" id="KW-1185">Reference proteome</keyword>
<keyword evidence="1" id="KW-1133">Transmembrane helix</keyword>
<feature type="transmembrane region" description="Helical" evidence="1">
    <location>
        <begin position="682"/>
        <end position="701"/>
    </location>
</feature>
<feature type="transmembrane region" description="Helical" evidence="1">
    <location>
        <begin position="548"/>
        <end position="566"/>
    </location>
</feature>
<reference evidence="2 3" key="1">
    <citation type="submission" date="2019-02" db="EMBL/GenBank/DDBJ databases">
        <title>Deep-cultivation of Planctomycetes and their phenomic and genomic characterization uncovers novel biology.</title>
        <authorList>
            <person name="Wiegand S."/>
            <person name="Jogler M."/>
            <person name="Boedeker C."/>
            <person name="Pinto D."/>
            <person name="Vollmers J."/>
            <person name="Rivas-Marin E."/>
            <person name="Kohn T."/>
            <person name="Peeters S.H."/>
            <person name="Heuer A."/>
            <person name="Rast P."/>
            <person name="Oberbeckmann S."/>
            <person name="Bunk B."/>
            <person name="Jeske O."/>
            <person name="Meyerdierks A."/>
            <person name="Storesund J.E."/>
            <person name="Kallscheuer N."/>
            <person name="Luecker S."/>
            <person name="Lage O.M."/>
            <person name="Pohl T."/>
            <person name="Merkel B.J."/>
            <person name="Hornburger P."/>
            <person name="Mueller R.-W."/>
            <person name="Bruemmer F."/>
            <person name="Labrenz M."/>
            <person name="Spormann A.M."/>
            <person name="Op Den Camp H."/>
            <person name="Overmann J."/>
            <person name="Amann R."/>
            <person name="Jetten M.S.M."/>
            <person name="Mascher T."/>
            <person name="Medema M.H."/>
            <person name="Devos D.P."/>
            <person name="Kaster A.-K."/>
            <person name="Ovreas L."/>
            <person name="Rohde M."/>
            <person name="Galperin M.Y."/>
            <person name="Jogler C."/>
        </authorList>
    </citation>
    <scope>NUCLEOTIDE SEQUENCE [LARGE SCALE GENOMIC DNA]</scope>
    <source>
        <strain evidence="2 3">Poly41</strain>
    </source>
</reference>
<evidence type="ECO:0000313" key="2">
    <source>
        <dbReference type="EMBL" id="TWU31322.1"/>
    </source>
</evidence>
<feature type="transmembrane region" description="Helical" evidence="1">
    <location>
        <begin position="1234"/>
        <end position="1259"/>
    </location>
</feature>
<feature type="transmembrane region" description="Helical" evidence="1">
    <location>
        <begin position="1165"/>
        <end position="1184"/>
    </location>
</feature>
<feature type="transmembrane region" description="Helical" evidence="1">
    <location>
        <begin position="483"/>
        <end position="511"/>
    </location>
</feature>
<keyword evidence="1" id="KW-0812">Transmembrane</keyword>
<organism evidence="2 3">
    <name type="scientific">Novipirellula artificiosorum</name>
    <dbReference type="NCBI Taxonomy" id="2528016"/>
    <lineage>
        <taxon>Bacteria</taxon>
        <taxon>Pseudomonadati</taxon>
        <taxon>Planctomycetota</taxon>
        <taxon>Planctomycetia</taxon>
        <taxon>Pirellulales</taxon>
        <taxon>Pirellulaceae</taxon>
        <taxon>Novipirellula</taxon>
    </lineage>
</organism>
<proteinExistence type="predicted"/>
<evidence type="ECO:0000256" key="1">
    <source>
        <dbReference type="SAM" id="Phobius"/>
    </source>
</evidence>
<name>A0A5C6D308_9BACT</name>
<feature type="transmembrane region" description="Helical" evidence="1">
    <location>
        <begin position="1298"/>
        <end position="1319"/>
    </location>
</feature>
<evidence type="ECO:0000313" key="3">
    <source>
        <dbReference type="Proteomes" id="UP000319143"/>
    </source>
</evidence>